<keyword evidence="3" id="KW-1185">Reference proteome</keyword>
<dbReference type="NCBIfam" id="NF033520">
    <property type="entry name" value="transpos_IS982"/>
    <property type="match status" value="1"/>
</dbReference>
<dbReference type="EMBL" id="CP003154">
    <property type="protein sequence ID" value="AFL72539.1"/>
    <property type="molecule type" value="Genomic_DNA"/>
</dbReference>
<name>I3Y6C1_THIV6</name>
<dbReference type="InterPro" id="IPR025668">
    <property type="entry name" value="Tnp_DDE_dom"/>
</dbReference>
<feature type="domain" description="Transposase DDE" evidence="1">
    <location>
        <begin position="99"/>
        <end position="235"/>
    </location>
</feature>
<protein>
    <submittedName>
        <fullName evidence="2">Transposase family protein</fullName>
    </submittedName>
</protein>
<sequence>MDTQIIFVYCFCDDLLKALGHREDPQCQVSDAEILTTALVAALEFGGCFKRAHRFLHETGYLPHRLSASRFVRRLHRCEPFVMPLFHVLASLGHQLNTERLYIVDSFPLPVCDNIRIRRCRRYQGEAWRGYQASKHRYFYGVKIHLMVTAQGQPIEFFLTPGADSDAKALKQYAFDLPAQATITGDKAYNDYGYEDLLKEAGLHLLPLRKKNSKRPHEPALTYLMSSARHAVETTGSLIERLLPKHIHSVTAAGFELKTAFFILACSLNFLF</sequence>
<dbReference type="AlphaFoldDB" id="I3Y6C1"/>
<dbReference type="RefSeq" id="WP_014777038.1">
    <property type="nucleotide sequence ID" value="NC_018012.1"/>
</dbReference>
<dbReference type="Pfam" id="PF13612">
    <property type="entry name" value="DDE_Tnp_1_3"/>
    <property type="match status" value="1"/>
</dbReference>
<evidence type="ECO:0000259" key="1">
    <source>
        <dbReference type="Pfam" id="PF13612"/>
    </source>
</evidence>
<proteinExistence type="predicted"/>
<accession>I3Y6C1</accession>
<evidence type="ECO:0000313" key="3">
    <source>
        <dbReference type="Proteomes" id="UP000006062"/>
    </source>
</evidence>
<dbReference type="KEGG" id="tvi:Thivi_0478"/>
<gene>
    <name evidence="2" type="ordered locus">Thivi_0478</name>
</gene>
<dbReference type="Proteomes" id="UP000006062">
    <property type="component" value="Chromosome"/>
</dbReference>
<dbReference type="eggNOG" id="COG3039">
    <property type="taxonomic scope" value="Bacteria"/>
</dbReference>
<organism evidence="2 3">
    <name type="scientific">Thiocystis violascens (strain ATCC 17096 / DSM 198 / 6111)</name>
    <name type="common">Chromatium violascens</name>
    <dbReference type="NCBI Taxonomy" id="765911"/>
    <lineage>
        <taxon>Bacteria</taxon>
        <taxon>Pseudomonadati</taxon>
        <taxon>Pseudomonadota</taxon>
        <taxon>Gammaproteobacteria</taxon>
        <taxon>Chromatiales</taxon>
        <taxon>Chromatiaceae</taxon>
        <taxon>Thiocystis</taxon>
    </lineage>
</organism>
<dbReference type="OrthoDB" id="5620529at2"/>
<evidence type="ECO:0000313" key="2">
    <source>
        <dbReference type="EMBL" id="AFL72539.1"/>
    </source>
</evidence>
<reference evidence="2 3" key="1">
    <citation type="submission" date="2012-06" db="EMBL/GenBank/DDBJ databases">
        <title>Complete sequence of Thiocystis violascens DSM 198.</title>
        <authorList>
            <consortium name="US DOE Joint Genome Institute"/>
            <person name="Lucas S."/>
            <person name="Han J."/>
            <person name="Lapidus A."/>
            <person name="Cheng J.-F."/>
            <person name="Goodwin L."/>
            <person name="Pitluck S."/>
            <person name="Peters L."/>
            <person name="Ovchinnikova G."/>
            <person name="Teshima H."/>
            <person name="Detter J.C."/>
            <person name="Han C."/>
            <person name="Tapia R."/>
            <person name="Land M."/>
            <person name="Hauser L."/>
            <person name="Kyrpides N."/>
            <person name="Ivanova N."/>
            <person name="Pagani I."/>
            <person name="Vogl K."/>
            <person name="Liu Z."/>
            <person name="Frigaard N.-U."/>
            <person name="Bryant D."/>
            <person name="Woyke T."/>
        </authorList>
    </citation>
    <scope>NUCLEOTIDE SEQUENCE [LARGE SCALE GENOMIC DNA]</scope>
    <source>
        <strain evidence="3">ATCC 17096 / DSM 198 / 6111</strain>
    </source>
</reference>
<dbReference type="HOGENOM" id="CLU_073308_2_2_6"/>
<dbReference type="STRING" id="765911.Thivi_0478"/>